<evidence type="ECO:0000256" key="4">
    <source>
        <dbReference type="ARBA" id="ARBA00013078"/>
    </source>
</evidence>
<dbReference type="PANTHER" id="PTHR43434">
    <property type="entry name" value="PHOSPHOGLYCOLATE PHOSPHATASE"/>
    <property type="match status" value="1"/>
</dbReference>
<dbReference type="EC" id="3.1.3.18" evidence="4"/>
<keyword evidence="5" id="KW-0378">Hydrolase</keyword>
<sequence>MLKKNNLIVFDIDGTLTESVQVHQKGFIHSLKQLGVQNIDSNFKEYKHHTDSFIAKKIYESDKKEAFSKSIIEEFEQLLSNFIKTKSITEIAGAQKTVEYIEKHTDFGVCYATGSLLIPAMFKLDSIGLKYNNEQLTASNTIEDRESIVLQAIESAKSFYQTEKFDRIISVGDGLWDLKTALNLNLEFIGIGLKNKKVLIENGMTVYFDNLTNFKIEKKVFNKV</sequence>
<dbReference type="InterPro" id="IPR023214">
    <property type="entry name" value="HAD_sf"/>
</dbReference>
<proteinExistence type="inferred from homology"/>
<dbReference type="InterPro" id="IPR050155">
    <property type="entry name" value="HAD-like_hydrolase_sf"/>
</dbReference>
<dbReference type="InterPro" id="IPR036412">
    <property type="entry name" value="HAD-like_sf"/>
</dbReference>
<dbReference type="GO" id="GO:0008967">
    <property type="term" value="F:phosphoglycolate phosphatase activity"/>
    <property type="evidence" value="ECO:0007669"/>
    <property type="project" value="UniProtKB-EC"/>
</dbReference>
<comment type="pathway">
    <text evidence="2">Organic acid metabolism; glycolate biosynthesis; glycolate from 2-phosphoglycolate: step 1/1.</text>
</comment>
<name>A0A3S9P6V5_9BACT</name>
<evidence type="ECO:0000256" key="3">
    <source>
        <dbReference type="ARBA" id="ARBA00006171"/>
    </source>
</evidence>
<comment type="similarity">
    <text evidence="3">Belongs to the HAD-like hydrolase superfamily. CbbY/CbbZ/Gph/YieH family.</text>
</comment>
<comment type="catalytic activity">
    <reaction evidence="1">
        <text>2-phosphoglycolate + H2O = glycolate + phosphate</text>
        <dbReference type="Rhea" id="RHEA:14369"/>
        <dbReference type="ChEBI" id="CHEBI:15377"/>
        <dbReference type="ChEBI" id="CHEBI:29805"/>
        <dbReference type="ChEBI" id="CHEBI:43474"/>
        <dbReference type="ChEBI" id="CHEBI:58033"/>
        <dbReference type="EC" id="3.1.3.18"/>
    </reaction>
</comment>
<accession>A0A3S9P6V5</accession>
<evidence type="ECO:0000313" key="5">
    <source>
        <dbReference type="EMBL" id="AZQ63940.1"/>
    </source>
</evidence>
<dbReference type="InterPro" id="IPR023198">
    <property type="entry name" value="PGP-like_dom2"/>
</dbReference>
<dbReference type="GO" id="GO:0006281">
    <property type="term" value="P:DNA repair"/>
    <property type="evidence" value="ECO:0007669"/>
    <property type="project" value="TreeGrafter"/>
</dbReference>
<dbReference type="Proteomes" id="UP000267268">
    <property type="component" value="Chromosome 1"/>
</dbReference>
<dbReference type="InterPro" id="IPR041492">
    <property type="entry name" value="HAD_2"/>
</dbReference>
<dbReference type="SFLD" id="SFLDS00003">
    <property type="entry name" value="Haloacid_Dehalogenase"/>
    <property type="match status" value="1"/>
</dbReference>
<dbReference type="Gene3D" id="1.10.150.240">
    <property type="entry name" value="Putative phosphatase, domain 2"/>
    <property type="match status" value="1"/>
</dbReference>
<dbReference type="KEGG" id="fll:EI427_17425"/>
<dbReference type="Gene3D" id="3.40.50.1000">
    <property type="entry name" value="HAD superfamily/HAD-like"/>
    <property type="match status" value="1"/>
</dbReference>
<keyword evidence="6" id="KW-1185">Reference proteome</keyword>
<dbReference type="OrthoDB" id="9807630at2"/>
<dbReference type="AlphaFoldDB" id="A0A3S9P6V5"/>
<dbReference type="SUPFAM" id="SSF56784">
    <property type="entry name" value="HAD-like"/>
    <property type="match status" value="1"/>
</dbReference>
<dbReference type="SFLD" id="SFLDG01129">
    <property type="entry name" value="C1.5:_HAD__Beta-PGM__Phosphata"/>
    <property type="match status" value="1"/>
</dbReference>
<evidence type="ECO:0000256" key="1">
    <source>
        <dbReference type="ARBA" id="ARBA00000830"/>
    </source>
</evidence>
<organism evidence="5 6">
    <name type="scientific">Flammeovirga pectinis</name>
    <dbReference type="NCBI Taxonomy" id="2494373"/>
    <lineage>
        <taxon>Bacteria</taxon>
        <taxon>Pseudomonadati</taxon>
        <taxon>Bacteroidota</taxon>
        <taxon>Cytophagia</taxon>
        <taxon>Cytophagales</taxon>
        <taxon>Flammeovirgaceae</taxon>
        <taxon>Flammeovirga</taxon>
    </lineage>
</organism>
<dbReference type="EMBL" id="CP034562">
    <property type="protein sequence ID" value="AZQ63940.1"/>
    <property type="molecule type" value="Genomic_DNA"/>
</dbReference>
<evidence type="ECO:0000313" key="6">
    <source>
        <dbReference type="Proteomes" id="UP000267268"/>
    </source>
</evidence>
<dbReference type="Pfam" id="PF13419">
    <property type="entry name" value="HAD_2"/>
    <property type="match status" value="1"/>
</dbReference>
<reference evidence="5 6" key="1">
    <citation type="submission" date="2018-12" db="EMBL/GenBank/DDBJ databases">
        <title>Flammeovirga pectinis sp. nov., isolated from the gut of the Korean scallop, Patinopecten yessoensis.</title>
        <authorList>
            <person name="Bae J.-W."/>
            <person name="Jeong Y.-S."/>
            <person name="Kang W."/>
        </authorList>
    </citation>
    <scope>NUCLEOTIDE SEQUENCE [LARGE SCALE GENOMIC DNA]</scope>
    <source>
        <strain evidence="5 6">L12M1</strain>
    </source>
</reference>
<protein>
    <recommendedName>
        <fullName evidence="4">phosphoglycolate phosphatase</fullName>
        <ecNumber evidence="4">3.1.3.18</ecNumber>
    </recommendedName>
</protein>
<dbReference type="PANTHER" id="PTHR43434:SF1">
    <property type="entry name" value="PHOSPHOGLYCOLATE PHOSPHATASE"/>
    <property type="match status" value="1"/>
</dbReference>
<evidence type="ECO:0000256" key="2">
    <source>
        <dbReference type="ARBA" id="ARBA00004818"/>
    </source>
</evidence>
<gene>
    <name evidence="5" type="ORF">EI427_17425</name>
</gene>